<organism evidence="7 8">
    <name type="scientific">Octopus sinensis</name>
    <name type="common">East Asian common octopus</name>
    <dbReference type="NCBI Taxonomy" id="2607531"/>
    <lineage>
        <taxon>Eukaryota</taxon>
        <taxon>Metazoa</taxon>
        <taxon>Spiralia</taxon>
        <taxon>Lophotrochozoa</taxon>
        <taxon>Mollusca</taxon>
        <taxon>Cephalopoda</taxon>
        <taxon>Coleoidea</taxon>
        <taxon>Octopodiformes</taxon>
        <taxon>Octopoda</taxon>
        <taxon>Incirrata</taxon>
        <taxon>Octopodidae</taxon>
        <taxon>Octopus</taxon>
    </lineage>
</organism>
<dbReference type="SMART" id="SM00369">
    <property type="entry name" value="LRR_TYP"/>
    <property type="match status" value="16"/>
</dbReference>
<feature type="domain" description="LRRCT" evidence="6">
    <location>
        <begin position="739"/>
        <end position="791"/>
    </location>
</feature>
<feature type="chain" id="PRO_5027865870" evidence="5">
    <location>
        <begin position="29"/>
        <end position="1135"/>
    </location>
</feature>
<keyword evidence="3" id="KW-0677">Repeat</keyword>
<evidence type="ECO:0000313" key="7">
    <source>
        <dbReference type="Proteomes" id="UP000515154"/>
    </source>
</evidence>
<dbReference type="RefSeq" id="XP_029638823.1">
    <property type="nucleotide sequence ID" value="XM_029782963.2"/>
</dbReference>
<dbReference type="InterPro" id="IPR032675">
    <property type="entry name" value="LRR_dom_sf"/>
</dbReference>
<dbReference type="Gene3D" id="3.80.10.10">
    <property type="entry name" value="Ribonuclease Inhibitor"/>
    <property type="match status" value="4"/>
</dbReference>
<dbReference type="AlphaFoldDB" id="A0A6P7SLE1"/>
<keyword evidence="7" id="KW-1185">Reference proteome</keyword>
<reference evidence="8" key="1">
    <citation type="submission" date="2025-08" db="UniProtKB">
        <authorList>
            <consortium name="RefSeq"/>
        </authorList>
    </citation>
    <scope>IDENTIFICATION</scope>
</reference>
<dbReference type="InterPro" id="IPR043504">
    <property type="entry name" value="Peptidase_S1_PA_chymotrypsin"/>
</dbReference>
<evidence type="ECO:0000259" key="6">
    <source>
        <dbReference type="SMART" id="SM00082"/>
    </source>
</evidence>
<dbReference type="SUPFAM" id="SSF52058">
    <property type="entry name" value="L domain-like"/>
    <property type="match status" value="2"/>
</dbReference>
<dbReference type="InterPro" id="IPR000483">
    <property type="entry name" value="Cys-rich_flank_reg_C"/>
</dbReference>
<feature type="signal peptide" evidence="5">
    <location>
        <begin position="1"/>
        <end position="28"/>
    </location>
</feature>
<evidence type="ECO:0000256" key="5">
    <source>
        <dbReference type="SAM" id="SignalP"/>
    </source>
</evidence>
<dbReference type="InterPro" id="IPR009003">
    <property type="entry name" value="Peptidase_S1_PA"/>
</dbReference>
<dbReference type="PANTHER" id="PTHR45712">
    <property type="entry name" value="AGAP008170-PA"/>
    <property type="match status" value="1"/>
</dbReference>
<evidence type="ECO:0000256" key="4">
    <source>
        <dbReference type="SAM" id="MobiDB-lite"/>
    </source>
</evidence>
<evidence type="ECO:0000256" key="3">
    <source>
        <dbReference type="ARBA" id="ARBA00022737"/>
    </source>
</evidence>
<dbReference type="Gene3D" id="2.40.10.10">
    <property type="entry name" value="Trypsin-like serine proteases"/>
    <property type="match status" value="1"/>
</dbReference>
<dbReference type="PANTHER" id="PTHR45712:SF22">
    <property type="entry name" value="INSULIN-LIKE GROWTH FACTOR-BINDING PROTEIN COMPLEX ACID LABILE SUBUNIT"/>
    <property type="match status" value="1"/>
</dbReference>
<dbReference type="InterPro" id="IPR026906">
    <property type="entry name" value="LRR_5"/>
</dbReference>
<dbReference type="InterPro" id="IPR050333">
    <property type="entry name" value="SLRP"/>
</dbReference>
<sequence length="1135" mass="130453">MLPSMMFSARPLVAVILWTLQYGSSAYALGTCPGQCRCNRVQVQKVSGNNDFIYRTLSSNAHTIQNYFQHPQHNCIISYKMPHFGRLRLYTGHGTNADNWNRLHWTEVRKYWHRTHSLRQMTQYKNDMKIYNETRSRVHMQQSGRYRYGTDLMCVGIRDLPTSLPTDVIRLSVYGEIRHPVFDSELAREQSYSSLQLPSKPKDVSAGYLTQIDASSFRRAPRLQDLALVGNRIRFLSPHLFQNITELINLNLRKNNIQYLSSAALQGLPNLQEIRLSNNKIAYINGRFFQWTRKIVEIYLDTNRISRIYSGLFNSLRFLEVVDLSRNNLNDMPRNVFYQNSKLKVIRLDNNRLKLLRPEWFRNLQNLEVLSLKGNRFWVLPNDMISRPNALRELYLSHNFLSNLNKTFFDNLEHLETIDLYSNKITKLPFRCFDRQYKLKNLNLADNFISNLDSMPFYRVSTLEELNLSLNWLENISKGLFSSTISLLRINLSFNKLPAIYNDSFLGLTHMRELNLANNSIRHLDARAFSVGKLNQLSQLTWLNLQFNQIGEILPQVFHESPHLKFLNIGHNRIRALHNDTFQQMPYLSTLLLNNNELERLTVGQFHIQKSLTHLNLAKNRLRSLEEGIFSGLGNLQKAVFTFNQISSIGEKTFEDTPNLFRFEFANNKLSTFNFDILAPMRRLHYVDLNRNMLTSLKETKRRDIFIVYLSLAANELVTLEKSILRVLVPGASVVLSDNPLDCDCKLRWLREYVQKKQLLLSFSEQTLCKMPRNVTGLKMMSLNPQDFKCVPILYSSADQNSMIVINNLNKVNSRSNDASIKGNVNDGQKAMRRTDNVAKQHRNAVNLQKDPRSNNVSYKERSGAAFSLSEDLLVKSNKSSSTTTKESPRSLQCTVPLANVNFNRKGFRKFKAELFHFHATVIDSFGQIVCNGHSLSPTWILTTLSCIRSLMTTSSDNTGSFPINTQVRIGHGHPREINKVIVQPGNGSLALLRVHSNSSFQDEHRIGDVCLMNKTDFSIVTKTLKTGAFTANVDGRKSGSKLKAVRAKYSPAFCSRQPNKICVRMQNRTRQKRGLLTLGSPLYFGSSSNWRLVGIGSGFKSTSNTEISPTPSLNIVDFYPLWNILEWLNRTIST</sequence>
<evidence type="ECO:0000313" key="8">
    <source>
        <dbReference type="RefSeq" id="XP_029638823.1"/>
    </source>
</evidence>
<evidence type="ECO:0000256" key="2">
    <source>
        <dbReference type="ARBA" id="ARBA00022729"/>
    </source>
</evidence>
<feature type="region of interest" description="Disordered" evidence="4">
    <location>
        <begin position="840"/>
        <end position="861"/>
    </location>
</feature>
<dbReference type="InterPro" id="IPR003591">
    <property type="entry name" value="Leu-rich_rpt_typical-subtyp"/>
</dbReference>
<gene>
    <name evidence="8" type="primary">LOC115213960</name>
</gene>
<keyword evidence="2 5" id="KW-0732">Signal</keyword>
<dbReference type="KEGG" id="osn:115213960"/>
<keyword evidence="1" id="KW-0433">Leucine-rich repeat</keyword>
<dbReference type="Pfam" id="PF13855">
    <property type="entry name" value="LRR_8"/>
    <property type="match status" value="3"/>
</dbReference>
<name>A0A6P7SLE1_9MOLL</name>
<dbReference type="FunFam" id="3.80.10.10:FF:001164">
    <property type="entry name" value="GH01279p"/>
    <property type="match status" value="2"/>
</dbReference>
<dbReference type="Proteomes" id="UP000515154">
    <property type="component" value="Linkage group LG7"/>
</dbReference>
<dbReference type="GO" id="GO:0005615">
    <property type="term" value="C:extracellular space"/>
    <property type="evidence" value="ECO:0007669"/>
    <property type="project" value="TreeGrafter"/>
</dbReference>
<dbReference type="SMART" id="SM00082">
    <property type="entry name" value="LRRCT"/>
    <property type="match status" value="1"/>
</dbReference>
<protein>
    <submittedName>
        <fullName evidence="8">Toll-like receptor 6</fullName>
    </submittedName>
</protein>
<dbReference type="PROSITE" id="PS51450">
    <property type="entry name" value="LRR"/>
    <property type="match status" value="2"/>
</dbReference>
<accession>A0A6P7SLE1</accession>
<proteinExistence type="predicted"/>
<dbReference type="Pfam" id="PF13306">
    <property type="entry name" value="LRR_5"/>
    <property type="match status" value="1"/>
</dbReference>
<dbReference type="InterPro" id="IPR001611">
    <property type="entry name" value="Leu-rich_rpt"/>
</dbReference>
<evidence type="ECO:0000256" key="1">
    <source>
        <dbReference type="ARBA" id="ARBA00022614"/>
    </source>
</evidence>
<dbReference type="SUPFAM" id="SSF50494">
    <property type="entry name" value="Trypsin-like serine proteases"/>
    <property type="match status" value="1"/>
</dbReference>